<dbReference type="Pfam" id="PF06831">
    <property type="entry name" value="H2TH"/>
    <property type="match status" value="1"/>
</dbReference>
<evidence type="ECO:0000256" key="7">
    <source>
        <dbReference type="ARBA" id="ARBA00022801"/>
    </source>
</evidence>
<evidence type="ECO:0000256" key="3">
    <source>
        <dbReference type="ARBA" id="ARBA00011245"/>
    </source>
</evidence>
<keyword evidence="11 15" id="KW-0456">Lyase</keyword>
<keyword evidence="6 15" id="KW-0863">Zinc-finger</keyword>
<feature type="domain" description="Formamidopyrimidine-DNA glycosylase catalytic" evidence="17">
    <location>
        <begin position="2"/>
        <end position="115"/>
    </location>
</feature>
<feature type="active site" description="Schiff-base intermediate with DNA" evidence="15">
    <location>
        <position position="2"/>
    </location>
</feature>
<gene>
    <name evidence="15 18" type="primary">mutM</name>
    <name evidence="15" type="synonym">fpg</name>
    <name evidence="18" type="ORF">BN990_01638</name>
</gene>
<evidence type="ECO:0000313" key="18">
    <source>
        <dbReference type="EMBL" id="CDQ39343.1"/>
    </source>
</evidence>
<dbReference type="InterPro" id="IPR010979">
    <property type="entry name" value="Ribosomal_uS13-like_H2TH"/>
</dbReference>
<evidence type="ECO:0000256" key="2">
    <source>
        <dbReference type="ARBA" id="ARBA00009409"/>
    </source>
</evidence>
<dbReference type="SMART" id="SM00898">
    <property type="entry name" value="Fapy_DNA_glyco"/>
    <property type="match status" value="1"/>
</dbReference>
<feature type="active site" description="Proton donor; for beta-elimination activity" evidence="15">
    <location>
        <position position="60"/>
    </location>
</feature>
<dbReference type="OrthoDB" id="9800855at2"/>
<reference evidence="18 19" key="1">
    <citation type="submission" date="2014-03" db="EMBL/GenBank/DDBJ databases">
        <authorList>
            <person name="Urmite Genomes U."/>
        </authorList>
    </citation>
    <scope>NUCLEOTIDE SEQUENCE [LARGE SCALE GENOMIC DNA]</scope>
    <source>
        <strain evidence="18 19">Vm-5</strain>
    </source>
</reference>
<comment type="catalytic activity">
    <reaction evidence="14 15">
        <text>2'-deoxyribonucleotide-(2'-deoxyribose 5'-phosphate)-2'-deoxyribonucleotide-DNA = a 3'-end 2'-deoxyribonucleotide-(2,3-dehydro-2,3-deoxyribose 5'-phosphate)-DNA + a 5'-end 5'-phospho-2'-deoxyribonucleoside-DNA + H(+)</text>
        <dbReference type="Rhea" id="RHEA:66592"/>
        <dbReference type="Rhea" id="RHEA-COMP:13180"/>
        <dbReference type="Rhea" id="RHEA-COMP:16897"/>
        <dbReference type="Rhea" id="RHEA-COMP:17067"/>
        <dbReference type="ChEBI" id="CHEBI:15378"/>
        <dbReference type="ChEBI" id="CHEBI:136412"/>
        <dbReference type="ChEBI" id="CHEBI:157695"/>
        <dbReference type="ChEBI" id="CHEBI:167181"/>
        <dbReference type="EC" id="4.2.99.18"/>
    </reaction>
</comment>
<sequence>MPELPEVETIRNTLRQFVLNKTIEHVDVRWPKIIKRPDDVEQFKSEIIGQTITDIQRKGKFLLFELDDYVLVSHLRMEGKYSVTAGSEPEKKHTHVIFSFTNGDQLRYNDVRKFGTMHLFKKGEEQDNKPLCLLGPDPFDDAFTPEYFITKLKKTERVIKAALLDQTIVAGLGNIYVDETLFRAGVHPLKQANRLTQKEIKEIRKQAIATIQAAVIKGGTTIRSYVNGQGDMGMFQQELFVYGQENKPCKNCGKTIVKMKIGGRGTHICTSCQVLKR</sequence>
<dbReference type="Pfam" id="PF01149">
    <property type="entry name" value="Fapy_DNA_glyco"/>
    <property type="match status" value="1"/>
</dbReference>
<dbReference type="EC" id="3.2.2.23" evidence="15"/>
<dbReference type="PROSITE" id="PS01242">
    <property type="entry name" value="ZF_FPG_1"/>
    <property type="match status" value="1"/>
</dbReference>
<keyword evidence="5 15" id="KW-0227">DNA damage</keyword>
<dbReference type="GO" id="GO:0140078">
    <property type="term" value="F:class I DNA-(apurinic or apyrimidinic site) endonuclease activity"/>
    <property type="evidence" value="ECO:0007669"/>
    <property type="project" value="UniProtKB-EC"/>
</dbReference>
<dbReference type="Gene3D" id="1.10.8.50">
    <property type="match status" value="1"/>
</dbReference>
<dbReference type="SUPFAM" id="SSF81624">
    <property type="entry name" value="N-terminal domain of MutM-like DNA repair proteins"/>
    <property type="match status" value="1"/>
</dbReference>
<comment type="caution">
    <text evidence="18">The sequence shown here is derived from an EMBL/GenBank/DDBJ whole genome shotgun (WGS) entry which is preliminary data.</text>
</comment>
<dbReference type="GO" id="GO:0034039">
    <property type="term" value="F:8-oxo-7,8-dihydroguanine DNA N-glycosylase activity"/>
    <property type="evidence" value="ECO:0007669"/>
    <property type="project" value="TreeGrafter"/>
</dbReference>
<dbReference type="GO" id="GO:0003690">
    <property type="term" value="F:double-stranded DNA binding"/>
    <property type="evidence" value="ECO:0007669"/>
    <property type="project" value="UniProtKB-ARBA"/>
</dbReference>
<name>A0A024Q9Y3_9BACI</name>
<dbReference type="SUPFAM" id="SSF46946">
    <property type="entry name" value="S13-like H2TH domain"/>
    <property type="match status" value="1"/>
</dbReference>
<dbReference type="SUPFAM" id="SSF57716">
    <property type="entry name" value="Glucocorticoid receptor-like (DNA-binding domain)"/>
    <property type="match status" value="1"/>
</dbReference>
<feature type="binding site" evidence="15">
    <location>
        <position position="112"/>
    </location>
    <ligand>
        <name>DNA</name>
        <dbReference type="ChEBI" id="CHEBI:16991"/>
    </ligand>
</feature>
<feature type="binding site" evidence="15">
    <location>
        <position position="93"/>
    </location>
    <ligand>
        <name>DNA</name>
        <dbReference type="ChEBI" id="CHEBI:16991"/>
    </ligand>
</feature>
<evidence type="ECO:0000256" key="15">
    <source>
        <dbReference type="HAMAP-Rule" id="MF_00103"/>
    </source>
</evidence>
<keyword evidence="10 15" id="KW-0234">DNA repair</keyword>
<keyword evidence="8 15" id="KW-0862">Zinc</keyword>
<keyword evidence="12 15" id="KW-0511">Multifunctional enzyme</keyword>
<comment type="function">
    <text evidence="15">Involved in base excision repair of DNA damaged by oxidation or by mutagenic agents. Acts as DNA glycosylase that recognizes and removes damaged bases. Has a preference for oxidized purines, such as 7,8-dihydro-8-oxoguanine (8-oxoG). Has AP (apurinic/apyrimidinic) lyase activity and introduces nicks in the DNA strand. Cleaves the DNA backbone by beta-delta elimination to generate a single-strand break at the site of the removed base with both 3'- and 5'-phosphates.</text>
</comment>
<dbReference type="NCBIfam" id="TIGR00577">
    <property type="entry name" value="fpg"/>
    <property type="match status" value="1"/>
</dbReference>
<comment type="catalytic activity">
    <reaction evidence="1 15">
        <text>Hydrolysis of DNA containing ring-opened 7-methylguanine residues, releasing 2,6-diamino-4-hydroxy-5-(N-methyl)formamidopyrimidine.</text>
        <dbReference type="EC" id="3.2.2.23"/>
    </reaction>
</comment>
<dbReference type="NCBIfam" id="NF002211">
    <property type="entry name" value="PRK01103.1"/>
    <property type="match status" value="1"/>
</dbReference>
<dbReference type="AlphaFoldDB" id="A0A024Q9Y3"/>
<proteinExistence type="inferred from homology"/>
<feature type="active site" description="Proton donor; for delta-elimination activity" evidence="15">
    <location>
        <position position="264"/>
    </location>
</feature>
<dbReference type="InterPro" id="IPR035937">
    <property type="entry name" value="FPG_N"/>
</dbReference>
<dbReference type="PANTHER" id="PTHR22993">
    <property type="entry name" value="FORMAMIDOPYRIMIDINE-DNA GLYCOSYLASE"/>
    <property type="match status" value="1"/>
</dbReference>
<protein>
    <recommendedName>
        <fullName evidence="15">Formamidopyrimidine-DNA glycosylase</fullName>
        <shortName evidence="15">Fapy-DNA glycosylase</shortName>
        <ecNumber evidence="15">3.2.2.23</ecNumber>
    </recommendedName>
    <alternativeName>
        <fullName evidence="15">DNA-(apurinic or apyrimidinic site) lyase MutM</fullName>
        <shortName evidence="15">AP lyase MutM</shortName>
        <ecNumber evidence="15">4.2.99.18</ecNumber>
    </alternativeName>
</protein>
<feature type="domain" description="FPG-type" evidence="16">
    <location>
        <begin position="240"/>
        <end position="274"/>
    </location>
</feature>
<dbReference type="STRING" id="1462526.BN990_01638"/>
<organism evidence="18 19">
    <name type="scientific">Virgibacillus massiliensis</name>
    <dbReference type="NCBI Taxonomy" id="1462526"/>
    <lineage>
        <taxon>Bacteria</taxon>
        <taxon>Bacillati</taxon>
        <taxon>Bacillota</taxon>
        <taxon>Bacilli</taxon>
        <taxon>Bacillales</taxon>
        <taxon>Bacillaceae</taxon>
        <taxon>Virgibacillus</taxon>
    </lineage>
</organism>
<evidence type="ECO:0000256" key="11">
    <source>
        <dbReference type="ARBA" id="ARBA00023239"/>
    </source>
</evidence>
<dbReference type="HAMAP" id="MF_00103">
    <property type="entry name" value="Fapy_DNA_glycosyl"/>
    <property type="match status" value="1"/>
</dbReference>
<dbReference type="SMART" id="SM01232">
    <property type="entry name" value="H2TH"/>
    <property type="match status" value="1"/>
</dbReference>
<reference evidence="19" key="2">
    <citation type="submission" date="2014-05" db="EMBL/GenBank/DDBJ databases">
        <title>Draft genome sequence of Virgibacillus massiliensis Vm-5.</title>
        <authorList>
            <person name="Khelaifia S."/>
            <person name="Croce O."/>
            <person name="Lagier J.C."/>
            <person name="Raoult D."/>
        </authorList>
    </citation>
    <scope>NUCLEOTIDE SEQUENCE [LARGE SCALE GENOMIC DNA]</scope>
    <source>
        <strain evidence="19">Vm-5</strain>
    </source>
</reference>
<dbReference type="InterPro" id="IPR012319">
    <property type="entry name" value="FPG_cat"/>
</dbReference>
<evidence type="ECO:0000256" key="5">
    <source>
        <dbReference type="ARBA" id="ARBA00022763"/>
    </source>
</evidence>
<dbReference type="FunFam" id="3.20.190.10:FF:000001">
    <property type="entry name" value="Formamidopyrimidine-DNA glycosylase"/>
    <property type="match status" value="1"/>
</dbReference>
<dbReference type="InterPro" id="IPR015886">
    <property type="entry name" value="H2TH_FPG"/>
</dbReference>
<dbReference type="InterPro" id="IPR020629">
    <property type="entry name" value="FPG_Glyclase"/>
</dbReference>
<dbReference type="PROSITE" id="PS51066">
    <property type="entry name" value="ZF_FPG_2"/>
    <property type="match status" value="1"/>
</dbReference>
<evidence type="ECO:0000256" key="12">
    <source>
        <dbReference type="ARBA" id="ARBA00023268"/>
    </source>
</evidence>
<evidence type="ECO:0000259" key="16">
    <source>
        <dbReference type="PROSITE" id="PS51066"/>
    </source>
</evidence>
<feature type="active site" description="Proton donor" evidence="15">
    <location>
        <position position="3"/>
    </location>
</feature>
<keyword evidence="13 15" id="KW-0326">Glycosidase</keyword>
<dbReference type="RefSeq" id="WP_021290886.1">
    <property type="nucleotide sequence ID" value="NZ_BNER01000002.1"/>
</dbReference>
<evidence type="ECO:0000256" key="6">
    <source>
        <dbReference type="ARBA" id="ARBA00022771"/>
    </source>
</evidence>
<dbReference type="eggNOG" id="COG0266">
    <property type="taxonomic scope" value="Bacteria"/>
</dbReference>
<evidence type="ECO:0000256" key="14">
    <source>
        <dbReference type="ARBA" id="ARBA00044632"/>
    </source>
</evidence>
<dbReference type="GO" id="GO:0003684">
    <property type="term" value="F:damaged DNA binding"/>
    <property type="evidence" value="ECO:0007669"/>
    <property type="project" value="InterPro"/>
</dbReference>
<dbReference type="InterPro" id="IPR015887">
    <property type="entry name" value="DNA_glyclase_Znf_dom_DNA_BS"/>
</dbReference>
<evidence type="ECO:0000256" key="1">
    <source>
        <dbReference type="ARBA" id="ARBA00001668"/>
    </source>
</evidence>
<dbReference type="Gene3D" id="3.20.190.10">
    <property type="entry name" value="MutM-like, N-terminal"/>
    <property type="match status" value="1"/>
</dbReference>
<dbReference type="GO" id="GO:0006284">
    <property type="term" value="P:base-excision repair"/>
    <property type="evidence" value="ECO:0007669"/>
    <property type="project" value="InterPro"/>
</dbReference>
<evidence type="ECO:0000313" key="19">
    <source>
        <dbReference type="Proteomes" id="UP000028875"/>
    </source>
</evidence>
<evidence type="ECO:0000256" key="13">
    <source>
        <dbReference type="ARBA" id="ARBA00023295"/>
    </source>
</evidence>
<dbReference type="InterPro" id="IPR000214">
    <property type="entry name" value="Znf_DNA_glyclase/AP_lyase"/>
</dbReference>
<evidence type="ECO:0000256" key="4">
    <source>
        <dbReference type="ARBA" id="ARBA00022723"/>
    </source>
</evidence>
<keyword evidence="19" id="KW-1185">Reference proteome</keyword>
<evidence type="ECO:0000256" key="10">
    <source>
        <dbReference type="ARBA" id="ARBA00023204"/>
    </source>
</evidence>
<accession>A0A024Q9Y3</accession>
<keyword evidence="4 15" id="KW-0479">Metal-binding</keyword>
<dbReference type="FunFam" id="1.10.8.50:FF:000003">
    <property type="entry name" value="Formamidopyrimidine-DNA glycosylase"/>
    <property type="match status" value="1"/>
</dbReference>
<dbReference type="CDD" id="cd08966">
    <property type="entry name" value="EcFpg-like_N"/>
    <property type="match status" value="1"/>
</dbReference>
<keyword evidence="9 15" id="KW-0238">DNA-binding</keyword>
<comment type="subunit">
    <text evidence="3 15">Monomer.</text>
</comment>
<dbReference type="PANTHER" id="PTHR22993:SF9">
    <property type="entry name" value="FORMAMIDOPYRIMIDINE-DNA GLYCOSYLASE"/>
    <property type="match status" value="1"/>
</dbReference>
<dbReference type="InterPro" id="IPR010663">
    <property type="entry name" value="Znf_FPG/IleRS"/>
</dbReference>
<comment type="cofactor">
    <cofactor evidence="15">
        <name>Zn(2+)</name>
        <dbReference type="ChEBI" id="CHEBI:29105"/>
    </cofactor>
    <text evidence="15">Binds 1 zinc ion per subunit.</text>
</comment>
<dbReference type="GO" id="GO:0008270">
    <property type="term" value="F:zinc ion binding"/>
    <property type="evidence" value="ECO:0007669"/>
    <property type="project" value="UniProtKB-UniRule"/>
</dbReference>
<evidence type="ECO:0000259" key="17">
    <source>
        <dbReference type="PROSITE" id="PS51068"/>
    </source>
</evidence>
<comment type="caution">
    <text evidence="15">Lacks conserved residue(s) required for the propagation of feature annotation.</text>
</comment>
<dbReference type="PROSITE" id="PS51068">
    <property type="entry name" value="FPG_CAT"/>
    <property type="match status" value="1"/>
</dbReference>
<evidence type="ECO:0000256" key="9">
    <source>
        <dbReference type="ARBA" id="ARBA00023125"/>
    </source>
</evidence>
<evidence type="ECO:0000256" key="8">
    <source>
        <dbReference type="ARBA" id="ARBA00022833"/>
    </source>
</evidence>
<dbReference type="EMBL" id="CCDP010000001">
    <property type="protein sequence ID" value="CDQ39343.1"/>
    <property type="molecule type" value="Genomic_DNA"/>
</dbReference>
<keyword evidence="7 15" id="KW-0378">Hydrolase</keyword>
<dbReference type="EC" id="4.2.99.18" evidence="15"/>
<dbReference type="Pfam" id="PF06827">
    <property type="entry name" value="zf-FPG_IleRS"/>
    <property type="match status" value="1"/>
</dbReference>
<comment type="similarity">
    <text evidence="2 15">Belongs to the FPG family.</text>
</comment>
<dbReference type="Proteomes" id="UP000028875">
    <property type="component" value="Unassembled WGS sequence"/>
</dbReference>